<sequence length="292" mass="29778">MTRLRSTAMMLGGLSFVLAACQPSTAARTKEPVVPNTAGHGVTPIAYAAHGGSASTEATLHIEPSGDGRMFLGSTMSLPTAGDLDAVGTFAGKVDARRLKRVTELLRTLPDLAAPAPPVPGSVVRSLSFSGAGGPVELMIPGYAEAPLDEVERLLQEVMVALVSTPASTIRVQVDVADDGPGLVLSSAGASPARVRLVDGDGRVTARGTVVVLGADGSMYGTSSLDPATVTTAAPAGVLDLAPGDRLRFPVAPPDEVPKGPVLLSGGLELDLELDGTFRRISAQALQVPFGR</sequence>
<feature type="chain" id="PRO_5026715119" description="Lipoprotein" evidence="1">
    <location>
        <begin position="27"/>
        <end position="292"/>
    </location>
</feature>
<name>A0A6J4HEY8_9ACTN</name>
<feature type="signal peptide" evidence="1">
    <location>
        <begin position="1"/>
        <end position="26"/>
    </location>
</feature>
<protein>
    <recommendedName>
        <fullName evidence="3">Lipoprotein</fullName>
    </recommendedName>
</protein>
<gene>
    <name evidence="2" type="ORF">AVDCRST_MAG50-616</name>
</gene>
<dbReference type="EMBL" id="CADCTF010000030">
    <property type="protein sequence ID" value="CAA9221638.1"/>
    <property type="molecule type" value="Genomic_DNA"/>
</dbReference>
<evidence type="ECO:0000256" key="1">
    <source>
        <dbReference type="SAM" id="SignalP"/>
    </source>
</evidence>
<evidence type="ECO:0000313" key="2">
    <source>
        <dbReference type="EMBL" id="CAA9221638.1"/>
    </source>
</evidence>
<dbReference type="PROSITE" id="PS51257">
    <property type="entry name" value="PROKAR_LIPOPROTEIN"/>
    <property type="match status" value="1"/>
</dbReference>
<accession>A0A6J4HEY8</accession>
<keyword evidence="1" id="KW-0732">Signal</keyword>
<proteinExistence type="predicted"/>
<organism evidence="2">
    <name type="scientific">uncultured Acidimicrobiales bacterium</name>
    <dbReference type="NCBI Taxonomy" id="310071"/>
    <lineage>
        <taxon>Bacteria</taxon>
        <taxon>Bacillati</taxon>
        <taxon>Actinomycetota</taxon>
        <taxon>Acidimicrobiia</taxon>
        <taxon>Acidimicrobiales</taxon>
        <taxon>environmental samples</taxon>
    </lineage>
</organism>
<dbReference type="AlphaFoldDB" id="A0A6J4HEY8"/>
<reference evidence="2" key="1">
    <citation type="submission" date="2020-02" db="EMBL/GenBank/DDBJ databases">
        <authorList>
            <person name="Meier V. D."/>
        </authorList>
    </citation>
    <scope>NUCLEOTIDE SEQUENCE</scope>
    <source>
        <strain evidence="2">AVDCRST_MAG50</strain>
    </source>
</reference>
<evidence type="ECO:0008006" key="3">
    <source>
        <dbReference type="Google" id="ProtNLM"/>
    </source>
</evidence>